<dbReference type="Proteomes" id="UP000006757">
    <property type="component" value="Unassembled WGS sequence"/>
</dbReference>
<dbReference type="InParanoid" id="K1WAL9"/>
<keyword evidence="2" id="KW-1185">Reference proteome</keyword>
<evidence type="ECO:0000313" key="2">
    <source>
        <dbReference type="Proteomes" id="UP000006757"/>
    </source>
</evidence>
<evidence type="ECO:0000313" key="1">
    <source>
        <dbReference type="EMBL" id="EKC98688.1"/>
    </source>
</evidence>
<comment type="caution">
    <text evidence="1">The sequence shown here is derived from an EMBL/GenBank/DDBJ whole genome shotgun (WGS) entry which is preliminary data.</text>
</comment>
<dbReference type="HOGENOM" id="CLU_953729_0_0_1"/>
<protein>
    <submittedName>
        <fullName evidence="1">Uncharacterized protein</fullName>
    </submittedName>
</protein>
<gene>
    <name evidence="1" type="ORF">A1Q2_07012</name>
</gene>
<reference evidence="1 2" key="1">
    <citation type="journal article" date="2012" name="Eukaryot. Cell">
        <title>Genome sequence of the Trichosporon asahii environmental strain CBS 8904.</title>
        <authorList>
            <person name="Yang R.Y."/>
            <person name="Li H.T."/>
            <person name="Zhu H."/>
            <person name="Zhou G.P."/>
            <person name="Wang M."/>
            <person name="Wang L."/>
        </authorList>
    </citation>
    <scope>NUCLEOTIDE SEQUENCE [LARGE SCALE GENOMIC DNA]</scope>
    <source>
        <strain evidence="1 2">CBS 8904</strain>
    </source>
</reference>
<proteinExistence type="predicted"/>
<dbReference type="AlphaFoldDB" id="K1WAL9"/>
<sequence>MHAHLGTLEWRGVPPKTLDAKAEGEVLYLTANNGVAVYENRRGWQLARYQPGTAIAFPYEKCTWKKKNFDVQRPPETRPPTTHSLGTDRRKNRLKLDWELGPLLDWLGRQMRLPETGAEMRLALWNLLGLYPVDLGCAGLTADGGIFPAFDKEVDRVRRLNPKMVAITTKDKACVLLIRDRVIALGATPLGAAKRLADGLRLPLCEYFSVSTFSPLDLPVLMAEFTMLALDDVEHFPSLTLSVFRSMEKKAWLLLAALVNNEWDPAPALGGDLATMRALYQAESNQAESDSE</sequence>
<accession>K1WAL9</accession>
<organism evidence="1 2">
    <name type="scientific">Trichosporon asahii var. asahii (strain CBS 8904)</name>
    <name type="common">Yeast</name>
    <dbReference type="NCBI Taxonomy" id="1220162"/>
    <lineage>
        <taxon>Eukaryota</taxon>
        <taxon>Fungi</taxon>
        <taxon>Dikarya</taxon>
        <taxon>Basidiomycota</taxon>
        <taxon>Agaricomycotina</taxon>
        <taxon>Tremellomycetes</taxon>
        <taxon>Trichosporonales</taxon>
        <taxon>Trichosporonaceae</taxon>
        <taxon>Trichosporon</taxon>
    </lineage>
</organism>
<dbReference type="EMBL" id="AMBO01000383">
    <property type="protein sequence ID" value="EKC98688.1"/>
    <property type="molecule type" value="Genomic_DNA"/>
</dbReference>
<name>K1WAL9_TRIAC</name>